<dbReference type="OrthoDB" id="412788at2759"/>
<evidence type="ECO:0000256" key="1">
    <source>
        <dbReference type="ARBA" id="ARBA00023604"/>
    </source>
</evidence>
<dbReference type="InterPro" id="IPR044053">
    <property type="entry name" value="AsaB-like"/>
</dbReference>
<dbReference type="AlphaFoldDB" id="A0A2T3ABJ5"/>
<dbReference type="STRING" id="2025994.A0A2T3ABJ5"/>
<protein>
    <recommendedName>
        <fullName evidence="4">Methyltransferase</fullName>
    </recommendedName>
</protein>
<dbReference type="PANTHER" id="PTHR34598:SF1">
    <property type="entry name" value="PUTATIVE (AFU_ORTHOLOGUE AFUA_3G13140)-RELATED"/>
    <property type="match status" value="1"/>
</dbReference>
<accession>A0A2T3ABJ5</accession>
<evidence type="ECO:0000313" key="2">
    <source>
        <dbReference type="EMBL" id="PSR90528.1"/>
    </source>
</evidence>
<gene>
    <name evidence="2" type="ORF">BD289DRAFT_212941</name>
</gene>
<dbReference type="EMBL" id="KZ678418">
    <property type="protein sequence ID" value="PSR90528.1"/>
    <property type="molecule type" value="Genomic_DNA"/>
</dbReference>
<dbReference type="Proteomes" id="UP000241462">
    <property type="component" value="Unassembled WGS sequence"/>
</dbReference>
<dbReference type="NCBIfam" id="NF041278">
    <property type="entry name" value="CmcJ_NvfI_EfuI"/>
    <property type="match status" value="1"/>
</dbReference>
<dbReference type="InParanoid" id="A0A2T3ABJ5"/>
<name>A0A2T3ABJ5_9PEZI</name>
<evidence type="ECO:0000313" key="3">
    <source>
        <dbReference type="Proteomes" id="UP000241462"/>
    </source>
</evidence>
<reference evidence="2 3" key="1">
    <citation type="journal article" date="2018" name="Mycol. Prog.">
        <title>Coniella lustricola, a new species from submerged detritus.</title>
        <authorList>
            <person name="Raudabaugh D.B."/>
            <person name="Iturriaga T."/>
            <person name="Carver A."/>
            <person name="Mondo S."/>
            <person name="Pangilinan J."/>
            <person name="Lipzen A."/>
            <person name="He G."/>
            <person name="Amirebrahimi M."/>
            <person name="Grigoriev I.V."/>
            <person name="Miller A.N."/>
        </authorList>
    </citation>
    <scope>NUCLEOTIDE SEQUENCE [LARGE SCALE GENOMIC DNA]</scope>
    <source>
        <strain evidence="2 3">B22-T-1</strain>
    </source>
</reference>
<proteinExistence type="inferred from homology"/>
<evidence type="ECO:0008006" key="4">
    <source>
        <dbReference type="Google" id="ProtNLM"/>
    </source>
</evidence>
<keyword evidence="3" id="KW-1185">Reference proteome</keyword>
<sequence>MAVDSKVPRGPVTAKLTYYKPPADGAAPFNWADTPPDGQPQKNYGQIEVETHIDDIRGHESEYTLDRDALVIVQDVAESKEKDFVDDSSIEANYYPEVKELLLKHIPGAHRVFIFDHTVRRACPDAKRRPVLFAHIDQTPAAAALRVKRHLGDEADTLLQGRYRIINVWRPLNKKPVEASPLAFASSNTVKDEDVIAVELRYPHGYTGYTGAIKYESNQQWHYLSGMTGNERLLLECFDSEALKEGSEVQGGRLAHSAFEDPRTHPDAEGRESIEVRTLVFGP</sequence>
<comment type="similarity">
    <text evidence="1">Belongs to the asaB hydroxylase/desaturase family.</text>
</comment>
<dbReference type="GO" id="GO:0016491">
    <property type="term" value="F:oxidoreductase activity"/>
    <property type="evidence" value="ECO:0007669"/>
    <property type="project" value="InterPro"/>
</dbReference>
<dbReference type="PANTHER" id="PTHR34598">
    <property type="entry name" value="BLL6449 PROTEIN"/>
    <property type="match status" value="1"/>
</dbReference>
<organism evidence="2 3">
    <name type="scientific">Coniella lustricola</name>
    <dbReference type="NCBI Taxonomy" id="2025994"/>
    <lineage>
        <taxon>Eukaryota</taxon>
        <taxon>Fungi</taxon>
        <taxon>Dikarya</taxon>
        <taxon>Ascomycota</taxon>
        <taxon>Pezizomycotina</taxon>
        <taxon>Sordariomycetes</taxon>
        <taxon>Sordariomycetidae</taxon>
        <taxon>Diaporthales</taxon>
        <taxon>Schizoparmaceae</taxon>
        <taxon>Coniella</taxon>
    </lineage>
</organism>